<dbReference type="WBParaSite" id="PSAMB.scaffold1888size26938.g15481.t1">
    <property type="protein sequence ID" value="PSAMB.scaffold1888size26938.g15481.t1"/>
    <property type="gene ID" value="PSAMB.scaffold1888size26938.g15481"/>
</dbReference>
<organism evidence="2 3">
    <name type="scientific">Plectus sambesii</name>
    <dbReference type="NCBI Taxonomy" id="2011161"/>
    <lineage>
        <taxon>Eukaryota</taxon>
        <taxon>Metazoa</taxon>
        <taxon>Ecdysozoa</taxon>
        <taxon>Nematoda</taxon>
        <taxon>Chromadorea</taxon>
        <taxon>Plectida</taxon>
        <taxon>Plectina</taxon>
        <taxon>Plectoidea</taxon>
        <taxon>Plectidae</taxon>
        <taxon>Plectus</taxon>
    </lineage>
</organism>
<dbReference type="Proteomes" id="UP000887566">
    <property type="component" value="Unplaced"/>
</dbReference>
<evidence type="ECO:0000313" key="3">
    <source>
        <dbReference type="WBParaSite" id="PSAMB.scaffold1888size26938.g15481.t1"/>
    </source>
</evidence>
<reference evidence="3" key="1">
    <citation type="submission" date="2022-11" db="UniProtKB">
        <authorList>
            <consortium name="WormBaseParasite"/>
        </authorList>
    </citation>
    <scope>IDENTIFICATION</scope>
</reference>
<proteinExistence type="predicted"/>
<evidence type="ECO:0000313" key="2">
    <source>
        <dbReference type="Proteomes" id="UP000887566"/>
    </source>
</evidence>
<accession>A0A914VER9</accession>
<sequence length="86" mass="8791">MLIRDRRISKTTVICGGIARRFDTRPLAGAAIAARTETEAGREGGPRGAVDLRGAGAPSEGCPSLGSNSPTTADGGVLFVSSVRFC</sequence>
<name>A0A914VER9_9BILA</name>
<evidence type="ECO:0000256" key="1">
    <source>
        <dbReference type="SAM" id="MobiDB-lite"/>
    </source>
</evidence>
<dbReference type="AlphaFoldDB" id="A0A914VER9"/>
<protein>
    <submittedName>
        <fullName evidence="3">Uncharacterized protein</fullName>
    </submittedName>
</protein>
<keyword evidence="2" id="KW-1185">Reference proteome</keyword>
<feature type="region of interest" description="Disordered" evidence="1">
    <location>
        <begin position="35"/>
        <end position="75"/>
    </location>
</feature>
<feature type="compositionally biased region" description="Basic and acidic residues" evidence="1">
    <location>
        <begin position="36"/>
        <end position="45"/>
    </location>
</feature>